<dbReference type="SUPFAM" id="SSF46689">
    <property type="entry name" value="Homeodomain-like"/>
    <property type="match status" value="1"/>
</dbReference>
<dbReference type="EMBL" id="PJQM01007140">
    <property type="protein sequence ID" value="RCH78570.1"/>
    <property type="molecule type" value="Genomic_DNA"/>
</dbReference>
<evidence type="ECO:0000256" key="6">
    <source>
        <dbReference type="SAM" id="MobiDB-lite"/>
    </source>
</evidence>
<dbReference type="Proteomes" id="UP000253551">
    <property type="component" value="Unassembled WGS sequence"/>
</dbReference>
<dbReference type="Gene3D" id="1.10.10.60">
    <property type="entry name" value="Homeodomain-like"/>
    <property type="match status" value="1"/>
</dbReference>
<dbReference type="PROSITE" id="PS50071">
    <property type="entry name" value="HOMEOBOX_2"/>
    <property type="match status" value="1"/>
</dbReference>
<dbReference type="CDD" id="cd00086">
    <property type="entry name" value="homeodomain"/>
    <property type="match status" value="1"/>
</dbReference>
<dbReference type="OrthoDB" id="6159439at2759"/>
<keyword evidence="9" id="KW-1185">Reference proteome</keyword>
<feature type="DNA-binding region" description="Homeobox" evidence="4">
    <location>
        <begin position="36"/>
        <end position="95"/>
    </location>
</feature>
<dbReference type="InterPro" id="IPR001356">
    <property type="entry name" value="HD"/>
</dbReference>
<dbReference type="InterPro" id="IPR017970">
    <property type="entry name" value="Homeobox_CS"/>
</dbReference>
<evidence type="ECO:0000256" key="1">
    <source>
        <dbReference type="ARBA" id="ARBA00023125"/>
    </source>
</evidence>
<dbReference type="SMART" id="SM00389">
    <property type="entry name" value="HOX"/>
    <property type="match status" value="1"/>
</dbReference>
<evidence type="ECO:0000256" key="4">
    <source>
        <dbReference type="PROSITE-ProRule" id="PRU00108"/>
    </source>
</evidence>
<feature type="compositionally biased region" description="Basic residues" evidence="6">
    <location>
        <begin position="10"/>
        <end position="21"/>
    </location>
</feature>
<sequence>MNMTSEYKTNKKASRTIRSRKRGLSNVTLNFYNPFETRRRKKTSRVQVEVLERAFYENPKPDGEIRERLAHHLSMSTRCVQIWFQNRRVKEKNRKKREQGHPSTKGKDINIHLKSQKEMINEGCLLTQTDYTNEQVSLPYLPELSDQHMLQTPLFRLYMANNGNQYLRSQRGYSNTVPTGNISYYFQSVMPYNQIDGFPYYFMSGSQEVGTNGFPYYFMSGSQEVGTNGFPSGYYYSSTGPMTPAVRDWSESASGSYSEPQITQTTHLESMNTIEYSNIWKSDDNFVVDAFKVLEPINLAKPLEKDDYRKSMEWNQNFSLLF</sequence>
<dbReference type="STRING" id="4846.A0A367ILM1"/>
<evidence type="ECO:0000259" key="7">
    <source>
        <dbReference type="PROSITE" id="PS50071"/>
    </source>
</evidence>
<feature type="region of interest" description="Disordered" evidence="6">
    <location>
        <begin position="1"/>
        <end position="21"/>
    </location>
</feature>
<evidence type="ECO:0000256" key="2">
    <source>
        <dbReference type="ARBA" id="ARBA00023155"/>
    </source>
</evidence>
<organism evidence="8 9">
    <name type="scientific">Rhizopus stolonifer</name>
    <name type="common">Rhizopus nigricans</name>
    <dbReference type="NCBI Taxonomy" id="4846"/>
    <lineage>
        <taxon>Eukaryota</taxon>
        <taxon>Fungi</taxon>
        <taxon>Fungi incertae sedis</taxon>
        <taxon>Mucoromycota</taxon>
        <taxon>Mucoromycotina</taxon>
        <taxon>Mucoromycetes</taxon>
        <taxon>Mucorales</taxon>
        <taxon>Mucorineae</taxon>
        <taxon>Rhizopodaceae</taxon>
        <taxon>Rhizopus</taxon>
    </lineage>
</organism>
<dbReference type="GO" id="GO:0000981">
    <property type="term" value="F:DNA-binding transcription factor activity, RNA polymerase II-specific"/>
    <property type="evidence" value="ECO:0007669"/>
    <property type="project" value="InterPro"/>
</dbReference>
<keyword evidence="3 4" id="KW-0539">Nucleus</keyword>
<dbReference type="PROSITE" id="PS00027">
    <property type="entry name" value="HOMEOBOX_1"/>
    <property type="match status" value="1"/>
</dbReference>
<dbReference type="GO" id="GO:0030154">
    <property type="term" value="P:cell differentiation"/>
    <property type="evidence" value="ECO:0007669"/>
    <property type="project" value="TreeGrafter"/>
</dbReference>
<proteinExistence type="predicted"/>
<evidence type="ECO:0000313" key="8">
    <source>
        <dbReference type="EMBL" id="RCH78570.1"/>
    </source>
</evidence>
<accession>A0A367ILM1</accession>
<comment type="subcellular location">
    <subcellularLocation>
        <location evidence="4 5">Nucleus</location>
    </subcellularLocation>
</comment>
<evidence type="ECO:0000313" key="9">
    <source>
        <dbReference type="Proteomes" id="UP000253551"/>
    </source>
</evidence>
<dbReference type="InterPro" id="IPR051000">
    <property type="entry name" value="Homeobox_DNA-bind_prot"/>
</dbReference>
<name>A0A367ILM1_RHIST</name>
<keyword evidence="1 4" id="KW-0238">DNA-binding</keyword>
<dbReference type="GO" id="GO:0000978">
    <property type="term" value="F:RNA polymerase II cis-regulatory region sequence-specific DNA binding"/>
    <property type="evidence" value="ECO:0007669"/>
    <property type="project" value="TreeGrafter"/>
</dbReference>
<feature type="domain" description="Homeobox" evidence="7">
    <location>
        <begin position="34"/>
        <end position="94"/>
    </location>
</feature>
<dbReference type="AlphaFoldDB" id="A0A367ILM1"/>
<dbReference type="Pfam" id="PF00046">
    <property type="entry name" value="Homeodomain"/>
    <property type="match status" value="1"/>
</dbReference>
<dbReference type="GO" id="GO:0005634">
    <property type="term" value="C:nucleus"/>
    <property type="evidence" value="ECO:0007669"/>
    <property type="project" value="UniProtKB-SubCell"/>
</dbReference>
<keyword evidence="2 4" id="KW-0371">Homeobox</keyword>
<gene>
    <name evidence="8" type="ORF">CU098_004511</name>
</gene>
<comment type="caution">
    <text evidence="8">The sequence shown here is derived from an EMBL/GenBank/DDBJ whole genome shotgun (WGS) entry which is preliminary data.</text>
</comment>
<protein>
    <recommendedName>
        <fullName evidence="7">Homeobox domain-containing protein</fullName>
    </recommendedName>
</protein>
<dbReference type="PANTHER" id="PTHR24324:SF9">
    <property type="entry name" value="HOMEOBOX DOMAIN-CONTAINING PROTEIN"/>
    <property type="match status" value="1"/>
</dbReference>
<dbReference type="PANTHER" id="PTHR24324">
    <property type="entry name" value="HOMEOBOX PROTEIN HHEX"/>
    <property type="match status" value="1"/>
</dbReference>
<evidence type="ECO:0000256" key="3">
    <source>
        <dbReference type="ARBA" id="ARBA00023242"/>
    </source>
</evidence>
<evidence type="ECO:0000256" key="5">
    <source>
        <dbReference type="RuleBase" id="RU000682"/>
    </source>
</evidence>
<dbReference type="InterPro" id="IPR009057">
    <property type="entry name" value="Homeodomain-like_sf"/>
</dbReference>
<reference evidence="8 9" key="1">
    <citation type="journal article" date="2018" name="G3 (Bethesda)">
        <title>Phylogenetic and Phylogenomic Definition of Rhizopus Species.</title>
        <authorList>
            <person name="Gryganskyi A.P."/>
            <person name="Golan J."/>
            <person name="Dolatabadi S."/>
            <person name="Mondo S."/>
            <person name="Robb S."/>
            <person name="Idnurm A."/>
            <person name="Muszewska A."/>
            <person name="Steczkiewicz K."/>
            <person name="Masonjones S."/>
            <person name="Liao H.L."/>
            <person name="Gajdeczka M.T."/>
            <person name="Anike F."/>
            <person name="Vuek A."/>
            <person name="Anishchenko I.M."/>
            <person name="Voigt K."/>
            <person name="de Hoog G.S."/>
            <person name="Smith M.E."/>
            <person name="Heitman J."/>
            <person name="Vilgalys R."/>
            <person name="Stajich J.E."/>
        </authorList>
    </citation>
    <scope>NUCLEOTIDE SEQUENCE [LARGE SCALE GENOMIC DNA]</scope>
    <source>
        <strain evidence="8 9">LSU 92-RS-03</strain>
    </source>
</reference>